<dbReference type="EMBL" id="CP024785">
    <property type="protein sequence ID" value="AUB34983.1"/>
    <property type="molecule type" value="Genomic_DNA"/>
</dbReference>
<keyword evidence="2" id="KW-0808">Transferase</keyword>
<evidence type="ECO:0000313" key="3">
    <source>
        <dbReference type="Proteomes" id="UP000232003"/>
    </source>
</evidence>
<dbReference type="AlphaFoldDB" id="A0A2K8SI87"/>
<sequence>MWFASIAYILMNALREQCLANTEFKNATVEIIRTKLLKLGAVITIRKRRILIAISSACLIKRFSQWFIRVYLNYLALADNDLI</sequence>
<dbReference type="Proteomes" id="UP000232003">
    <property type="component" value="Chromosome"/>
</dbReference>
<proteinExistence type="predicted"/>
<feature type="domain" description="Transposase DDE" evidence="1">
    <location>
        <begin position="1"/>
        <end position="63"/>
    </location>
</feature>
<gene>
    <name evidence="2" type="ORF">COO91_00831</name>
</gene>
<accession>A0A2K8SI87</accession>
<keyword evidence="3" id="KW-1185">Reference proteome</keyword>
<keyword evidence="2" id="KW-0548">Nucleotidyltransferase</keyword>
<reference evidence="2 3" key="1">
    <citation type="submission" date="2017-11" db="EMBL/GenBank/DDBJ databases">
        <title>Complete genome of a free-living desiccation-tolerant cyanobacterium and its photosynthetic adaptation to extreme terrestrial habitat.</title>
        <authorList>
            <person name="Shang J."/>
        </authorList>
    </citation>
    <scope>NUCLEOTIDE SEQUENCE [LARGE SCALE GENOMIC DNA]</scope>
    <source>
        <strain evidence="2 3">CCNUN1</strain>
    </source>
</reference>
<name>A0A2K8SI87_9NOSO</name>
<dbReference type="InterPro" id="IPR025668">
    <property type="entry name" value="Tnp_DDE_dom"/>
</dbReference>
<dbReference type="KEGG" id="nfl:COO91_00831"/>
<organism evidence="2 3">
    <name type="scientific">Nostoc flagelliforme CCNUN1</name>
    <dbReference type="NCBI Taxonomy" id="2038116"/>
    <lineage>
        <taxon>Bacteria</taxon>
        <taxon>Bacillati</taxon>
        <taxon>Cyanobacteriota</taxon>
        <taxon>Cyanophyceae</taxon>
        <taxon>Nostocales</taxon>
        <taxon>Nostocaceae</taxon>
        <taxon>Nostoc</taxon>
    </lineage>
</organism>
<dbReference type="GO" id="GO:0016779">
    <property type="term" value="F:nucleotidyltransferase activity"/>
    <property type="evidence" value="ECO:0007669"/>
    <property type="project" value="UniProtKB-KW"/>
</dbReference>
<evidence type="ECO:0000259" key="1">
    <source>
        <dbReference type="Pfam" id="PF13701"/>
    </source>
</evidence>
<dbReference type="Pfam" id="PF13701">
    <property type="entry name" value="DDE_Tnp_1_4"/>
    <property type="match status" value="1"/>
</dbReference>
<evidence type="ECO:0000313" key="2">
    <source>
        <dbReference type="EMBL" id="AUB34983.1"/>
    </source>
</evidence>
<protein>
    <submittedName>
        <fullName evidence="2">Spore coat polysaccharide biosynthesis protein SpsF, cytidylyltransferase family</fullName>
    </submittedName>
</protein>